<evidence type="ECO:0000256" key="2">
    <source>
        <dbReference type="SAM" id="Phobius"/>
    </source>
</evidence>
<feature type="domain" description="J" evidence="3">
    <location>
        <begin position="22"/>
        <end position="88"/>
    </location>
</feature>
<dbReference type="PROSITE" id="PS50076">
    <property type="entry name" value="DNAJ_2"/>
    <property type="match status" value="1"/>
</dbReference>
<dbReference type="OMA" id="DYKDFEH"/>
<reference evidence="4 5" key="1">
    <citation type="submission" date="2014-09" db="EMBL/GenBank/DDBJ databases">
        <authorList>
            <person name="Martin A.A."/>
        </authorList>
    </citation>
    <scope>NUCLEOTIDE SEQUENCE</scope>
    <source>
        <strain evidence="5">ED321</strain>
        <strain evidence="4">ED321 Heterogonic</strain>
    </source>
</reference>
<dbReference type="PRINTS" id="PR00625">
    <property type="entry name" value="JDOMAIN"/>
</dbReference>
<dbReference type="EMBL" id="LN609529">
    <property type="protein sequence ID" value="CEF66796.1"/>
    <property type="molecule type" value="Genomic_DNA"/>
</dbReference>
<dbReference type="Proteomes" id="UP000035682">
    <property type="component" value="Unplaced"/>
</dbReference>
<dbReference type="InterPro" id="IPR036869">
    <property type="entry name" value="J_dom_sf"/>
</dbReference>
<name>A0A090LAJ1_STRRB</name>
<dbReference type="Pfam" id="PF00226">
    <property type="entry name" value="DnaJ"/>
    <property type="match status" value="1"/>
</dbReference>
<dbReference type="InterPro" id="IPR001623">
    <property type="entry name" value="DnaJ_domain"/>
</dbReference>
<dbReference type="AlphaFoldDB" id="A0A090LAJ1"/>
<protein>
    <submittedName>
        <fullName evidence="4 6">DnaJ homolog subfamily A member 3, mitochondrial</fullName>
    </submittedName>
</protein>
<dbReference type="WormBase" id="SRAE_2000146200">
    <property type="protein sequence ID" value="SRP08087"/>
    <property type="gene ID" value="WBGene00261667"/>
</dbReference>
<dbReference type="PROSITE" id="PS00636">
    <property type="entry name" value="DNAJ_1"/>
    <property type="match status" value="1"/>
</dbReference>
<feature type="transmembrane region" description="Helical" evidence="2">
    <location>
        <begin position="218"/>
        <end position="238"/>
    </location>
</feature>
<keyword evidence="2" id="KW-1133">Transmembrane helix</keyword>
<keyword evidence="5" id="KW-1185">Reference proteome</keyword>
<evidence type="ECO:0000313" key="4">
    <source>
        <dbReference type="EMBL" id="CEF66796.1"/>
    </source>
</evidence>
<dbReference type="RefSeq" id="XP_024505996.1">
    <property type="nucleotide sequence ID" value="XM_024652417.1"/>
</dbReference>
<sequence>MFRIIEIHSLRHFSVSPLLLKNHYETLGVNRDASQKEIKKAFYELSKKHHPDMNPGNDKESAEMFSMISKAYEVLSNNLARKEYDETIRPPPRSYSEMSSRHFTQTKKNYTDANIDLKDFESFQRSARLRRGFHEKFDMPDEFFAKFGGKKFKSNFAEDDIPNAFNYKDRVSAEREAEELKILKEIEEEKKKSRYPLPTFEQLVQQQKQKKYEENRRLSIVAASIFGVAMCFGAFSMLR</sequence>
<dbReference type="CDD" id="cd06257">
    <property type="entry name" value="DnaJ"/>
    <property type="match status" value="1"/>
</dbReference>
<evidence type="ECO:0000313" key="7">
    <source>
        <dbReference type="WormBase" id="SRAE_2000146200"/>
    </source>
</evidence>
<dbReference type="STRING" id="34506.A0A090LAJ1"/>
<dbReference type="SMART" id="SM00271">
    <property type="entry name" value="DnaJ"/>
    <property type="match status" value="1"/>
</dbReference>
<organism evidence="4">
    <name type="scientific">Strongyloides ratti</name>
    <name type="common">Parasitic roundworm</name>
    <dbReference type="NCBI Taxonomy" id="34506"/>
    <lineage>
        <taxon>Eukaryota</taxon>
        <taxon>Metazoa</taxon>
        <taxon>Ecdysozoa</taxon>
        <taxon>Nematoda</taxon>
        <taxon>Chromadorea</taxon>
        <taxon>Rhabditida</taxon>
        <taxon>Tylenchina</taxon>
        <taxon>Panagrolaimomorpha</taxon>
        <taxon>Strongyloidoidea</taxon>
        <taxon>Strongyloididae</taxon>
        <taxon>Strongyloides</taxon>
    </lineage>
</organism>
<gene>
    <name evidence="4 6 7" type="ORF">SRAE_2000146200</name>
</gene>
<dbReference type="InterPro" id="IPR018253">
    <property type="entry name" value="DnaJ_domain_CS"/>
</dbReference>
<dbReference type="CTD" id="36379161"/>
<proteinExistence type="predicted"/>
<keyword evidence="1" id="KW-0143">Chaperone</keyword>
<dbReference type="OrthoDB" id="376357at2759"/>
<dbReference type="WBParaSite" id="SRAE_2000146200.1">
    <property type="protein sequence ID" value="SRAE_2000146200.1"/>
    <property type="gene ID" value="WBGene00261667"/>
</dbReference>
<reference evidence="6" key="2">
    <citation type="submission" date="2020-12" db="UniProtKB">
        <authorList>
            <consortium name="WormBaseParasite"/>
        </authorList>
    </citation>
    <scope>IDENTIFICATION</scope>
</reference>
<dbReference type="InterPro" id="IPR051938">
    <property type="entry name" value="Apopto_cytoskel_mod"/>
</dbReference>
<evidence type="ECO:0000256" key="1">
    <source>
        <dbReference type="ARBA" id="ARBA00023186"/>
    </source>
</evidence>
<dbReference type="Gene3D" id="1.10.287.110">
    <property type="entry name" value="DnaJ domain"/>
    <property type="match status" value="1"/>
</dbReference>
<dbReference type="SUPFAM" id="SSF46565">
    <property type="entry name" value="Chaperone J-domain"/>
    <property type="match status" value="1"/>
</dbReference>
<evidence type="ECO:0000313" key="6">
    <source>
        <dbReference type="WBParaSite" id="SRAE_2000146200.1"/>
    </source>
</evidence>
<dbReference type="GeneID" id="36379161"/>
<accession>A0A090LAJ1</accession>
<evidence type="ECO:0000259" key="3">
    <source>
        <dbReference type="PROSITE" id="PS50076"/>
    </source>
</evidence>
<keyword evidence="2" id="KW-0812">Transmembrane</keyword>
<dbReference type="PANTHER" id="PTHR44145:SF3">
    <property type="entry name" value="DNAJ HOMOLOG SUBFAMILY A MEMBER 3, MITOCHONDRIAL"/>
    <property type="match status" value="1"/>
</dbReference>
<keyword evidence="2" id="KW-0472">Membrane</keyword>
<dbReference type="PANTHER" id="PTHR44145">
    <property type="entry name" value="DNAJ HOMOLOG SUBFAMILY A MEMBER 3, MITOCHONDRIAL"/>
    <property type="match status" value="1"/>
</dbReference>
<evidence type="ECO:0000313" key="5">
    <source>
        <dbReference type="Proteomes" id="UP000035682"/>
    </source>
</evidence>